<reference evidence="1 2" key="1">
    <citation type="submission" date="2023-01" db="EMBL/GenBank/DDBJ databases">
        <title>Genomes from the Australian National Cyanobacteria Reference Collection.</title>
        <authorList>
            <person name="Willis A."/>
            <person name="Lee E.M.F."/>
        </authorList>
    </citation>
    <scope>NUCLEOTIDE SEQUENCE [LARGE SCALE GENOMIC DNA]</scope>
    <source>
        <strain evidence="1 2">CS-537/01</strain>
    </source>
</reference>
<sequence length="83" mass="9368">MVRDIQFTDLEQLLFHIGFTKVPTAGSQQVYQYPLSGTLVILPAYEQQAYVQPVHLVAVRRILVENELINTNSFDSFLGKVAS</sequence>
<accession>A0ABT5A065</accession>
<dbReference type="EMBL" id="JAQMTU010000014">
    <property type="protein sequence ID" value="MDB9485301.1"/>
    <property type="molecule type" value="Genomic_DNA"/>
</dbReference>
<gene>
    <name evidence="1" type="ORF">PN492_01845</name>
</gene>
<dbReference type="Proteomes" id="UP001212123">
    <property type="component" value="Unassembled WGS sequence"/>
</dbReference>
<evidence type="ECO:0000313" key="2">
    <source>
        <dbReference type="Proteomes" id="UP001212123"/>
    </source>
</evidence>
<protein>
    <submittedName>
        <fullName evidence="1">Type II toxin-antitoxin system HicA family toxin</fullName>
    </submittedName>
</protein>
<proteinExistence type="predicted"/>
<evidence type="ECO:0000313" key="1">
    <source>
        <dbReference type="EMBL" id="MDB9485301.1"/>
    </source>
</evidence>
<organism evidence="1 2">
    <name type="scientific">Dolichospermum circinale CS-537/01</name>
    <dbReference type="NCBI Taxonomy" id="3021739"/>
    <lineage>
        <taxon>Bacteria</taxon>
        <taxon>Bacillati</taxon>
        <taxon>Cyanobacteriota</taxon>
        <taxon>Cyanophyceae</taxon>
        <taxon>Nostocales</taxon>
        <taxon>Aphanizomenonaceae</taxon>
        <taxon>Dolichospermum</taxon>
        <taxon>Dolichospermum circinale</taxon>
    </lineage>
</organism>
<name>A0ABT5A065_9CYAN</name>
<keyword evidence="2" id="KW-1185">Reference proteome</keyword>
<comment type="caution">
    <text evidence="1">The sequence shown here is derived from an EMBL/GenBank/DDBJ whole genome shotgun (WGS) entry which is preliminary data.</text>
</comment>
<dbReference type="RefSeq" id="WP_271804704.1">
    <property type="nucleotide sequence ID" value="NZ_JAQMTU010000014.1"/>
</dbReference>